<sequence>MGKIPFLVSYPCCPRCRLIHLSVSRDLLFSKISDFHFSFCVVVVTASTVLFRPFSLLTLSNLYSKTSLVFPAVQ</sequence>
<organism evidence="2 3">
    <name type="scientific">Caenorhabditis briggsae</name>
    <dbReference type="NCBI Taxonomy" id="6238"/>
    <lineage>
        <taxon>Eukaryota</taxon>
        <taxon>Metazoa</taxon>
        <taxon>Ecdysozoa</taxon>
        <taxon>Nematoda</taxon>
        <taxon>Chromadorea</taxon>
        <taxon>Rhabditida</taxon>
        <taxon>Rhabditina</taxon>
        <taxon>Rhabditomorpha</taxon>
        <taxon>Rhabditoidea</taxon>
        <taxon>Rhabditidae</taxon>
        <taxon>Peloderinae</taxon>
        <taxon>Caenorhabditis</taxon>
    </lineage>
</organism>
<keyword evidence="1" id="KW-1133">Transmembrane helix</keyword>
<reference evidence="2 3" key="1">
    <citation type="submission" date="2022-05" db="EMBL/GenBank/DDBJ databases">
        <title>Chromosome-level reference genomes for two strains of Caenorhabditis briggsae: an improved platform for comparative genomics.</title>
        <authorList>
            <person name="Stevens L."/>
            <person name="Andersen E.C."/>
        </authorList>
    </citation>
    <scope>NUCLEOTIDE SEQUENCE [LARGE SCALE GENOMIC DNA]</scope>
    <source>
        <strain evidence="2">QX1410_ONT</strain>
        <tissue evidence="2">Whole-organism</tissue>
    </source>
</reference>
<feature type="transmembrane region" description="Helical" evidence="1">
    <location>
        <begin position="35"/>
        <end position="55"/>
    </location>
</feature>
<proteinExistence type="predicted"/>
<gene>
    <name evidence="2" type="ORF">L3Y34_010450</name>
</gene>
<keyword evidence="1" id="KW-0472">Membrane</keyword>
<dbReference type="Proteomes" id="UP000827892">
    <property type="component" value="Chromosome X"/>
</dbReference>
<protein>
    <submittedName>
        <fullName evidence="2">Uncharacterized protein</fullName>
    </submittedName>
</protein>
<evidence type="ECO:0000313" key="3">
    <source>
        <dbReference type="Proteomes" id="UP000827892"/>
    </source>
</evidence>
<accession>A0AAE8ZQ11</accession>
<keyword evidence="1" id="KW-0812">Transmembrane</keyword>
<dbReference type="AlphaFoldDB" id="A0AAE8ZQ11"/>
<evidence type="ECO:0000256" key="1">
    <source>
        <dbReference type="SAM" id="Phobius"/>
    </source>
</evidence>
<name>A0AAE8ZQ11_CAEBR</name>
<dbReference type="EMBL" id="CP090896">
    <property type="protein sequence ID" value="ULT79869.1"/>
    <property type="molecule type" value="Genomic_DNA"/>
</dbReference>
<evidence type="ECO:0000313" key="2">
    <source>
        <dbReference type="EMBL" id="ULT79869.1"/>
    </source>
</evidence>